<keyword evidence="1" id="KW-0012">Acyltransferase</keyword>
<dbReference type="InterPro" id="IPR003386">
    <property type="entry name" value="LACT/PDAT_acylTrfase"/>
</dbReference>
<dbReference type="InterPro" id="IPR029058">
    <property type="entry name" value="AB_hydrolase_fold"/>
</dbReference>
<comment type="caution">
    <text evidence="1">The sequence shown here is derived from an EMBL/GenBank/DDBJ whole genome shotgun (WGS) entry which is preliminary data.</text>
</comment>
<name>A0A2R5G8L8_9STRA</name>
<dbReference type="PANTHER" id="PTHR11440">
    <property type="entry name" value="LECITHIN-CHOLESTEROL ACYLTRANSFERASE-RELATED"/>
    <property type="match status" value="1"/>
</dbReference>
<accession>A0A2R5G8L8</accession>
<dbReference type="AlphaFoldDB" id="A0A2R5G8L8"/>
<dbReference type="InParanoid" id="A0A2R5G8L8"/>
<dbReference type="OrthoDB" id="186637at2759"/>
<dbReference type="SUPFAM" id="SSF53474">
    <property type="entry name" value="alpha/beta-Hydrolases"/>
    <property type="match status" value="1"/>
</dbReference>
<reference evidence="1 2" key="1">
    <citation type="submission" date="2017-12" db="EMBL/GenBank/DDBJ databases">
        <title>Sequencing, de novo assembly and annotation of complete genome of a new Thraustochytrid species, strain FCC1311.</title>
        <authorList>
            <person name="Sedici K."/>
            <person name="Godart F."/>
            <person name="Aiese Cigliano R."/>
            <person name="Sanseverino W."/>
            <person name="Barakat M."/>
            <person name="Ortet P."/>
            <person name="Marechal E."/>
            <person name="Cagnac O."/>
            <person name="Amato A."/>
        </authorList>
    </citation>
    <scope>NUCLEOTIDE SEQUENCE [LARGE SCALE GENOMIC DNA]</scope>
</reference>
<gene>
    <name evidence="1" type="ORF">FCC1311_054151</name>
</gene>
<keyword evidence="2" id="KW-1185">Reference proteome</keyword>
<dbReference type="GO" id="GO:0006629">
    <property type="term" value="P:lipid metabolic process"/>
    <property type="evidence" value="ECO:0007669"/>
    <property type="project" value="InterPro"/>
</dbReference>
<keyword evidence="1" id="KW-0808">Transferase</keyword>
<dbReference type="GO" id="GO:0008374">
    <property type="term" value="F:O-acyltransferase activity"/>
    <property type="evidence" value="ECO:0007669"/>
    <property type="project" value="InterPro"/>
</dbReference>
<organism evidence="1 2">
    <name type="scientific">Hondaea fermentalgiana</name>
    <dbReference type="NCBI Taxonomy" id="2315210"/>
    <lineage>
        <taxon>Eukaryota</taxon>
        <taxon>Sar</taxon>
        <taxon>Stramenopiles</taxon>
        <taxon>Bigyra</taxon>
        <taxon>Labyrinthulomycetes</taxon>
        <taxon>Thraustochytrida</taxon>
        <taxon>Thraustochytriidae</taxon>
        <taxon>Hondaea</taxon>
    </lineage>
</organism>
<protein>
    <submittedName>
        <fullName evidence="1">Phosphatidylcholine-sterol acyltransferase</fullName>
    </submittedName>
</protein>
<sequence>MARLVDALVSHGYERGVDLVAAPYDFRLAPISSSASIAQTILLIEDFSRRNQNAKVAIASHSMGSIVTLFLLQNQPQSWKDRYIKFWTSFAGIFAGAAVEFKVFASGDNFDIKIVSSRSVVTEQRSYESNFWMLPDPAVWPDDLDILLTPAGNYTARDAKIFFRDIGDDNGPALVARTTGITRVDVAPQVPVQMLIGYGVPTPLQFMYTKGDKTSWFKHQPTKLVTGEGDGTVNLLSLTAPLDSWRRQQKHVNVRYFANVSHADMIRDEGPILAFLQHLGLFAAFENQES</sequence>
<dbReference type="Pfam" id="PF02450">
    <property type="entry name" value="LCAT"/>
    <property type="match status" value="2"/>
</dbReference>
<dbReference type="Proteomes" id="UP000241890">
    <property type="component" value="Unassembled WGS sequence"/>
</dbReference>
<dbReference type="Gene3D" id="3.40.50.1820">
    <property type="entry name" value="alpha/beta hydrolase"/>
    <property type="match status" value="1"/>
</dbReference>
<evidence type="ECO:0000313" key="1">
    <source>
        <dbReference type="EMBL" id="GBG24823.1"/>
    </source>
</evidence>
<proteinExistence type="predicted"/>
<dbReference type="EMBL" id="BEYU01000009">
    <property type="protein sequence ID" value="GBG24823.1"/>
    <property type="molecule type" value="Genomic_DNA"/>
</dbReference>
<evidence type="ECO:0000313" key="2">
    <source>
        <dbReference type="Proteomes" id="UP000241890"/>
    </source>
</evidence>